<name>A0A2W2EIN5_9ACTN</name>
<gene>
    <name evidence="1" type="ORF">C1I95_23645</name>
</gene>
<dbReference type="OrthoDB" id="3390551at2"/>
<dbReference type="Proteomes" id="UP000248924">
    <property type="component" value="Unassembled WGS sequence"/>
</dbReference>
<evidence type="ECO:0000313" key="1">
    <source>
        <dbReference type="EMBL" id="PZG13450.1"/>
    </source>
</evidence>
<dbReference type="RefSeq" id="WP_111216761.1">
    <property type="nucleotide sequence ID" value="NZ_POTY01000176.1"/>
</dbReference>
<proteinExistence type="predicted"/>
<keyword evidence="2" id="KW-1185">Reference proteome</keyword>
<protein>
    <submittedName>
        <fullName evidence="1">Uncharacterized protein</fullName>
    </submittedName>
</protein>
<reference evidence="1 2" key="1">
    <citation type="submission" date="2018-01" db="EMBL/GenBank/DDBJ databases">
        <title>Draft genome sequence of Jishengella sp. NA12.</title>
        <authorList>
            <person name="Sahin N."/>
            <person name="Ay H."/>
            <person name="Saygin H."/>
        </authorList>
    </citation>
    <scope>NUCLEOTIDE SEQUENCE [LARGE SCALE GENOMIC DNA]</scope>
    <source>
        <strain evidence="1 2">NA12</strain>
    </source>
</reference>
<dbReference type="AlphaFoldDB" id="A0A2W2EIN5"/>
<comment type="caution">
    <text evidence="1">The sequence shown here is derived from an EMBL/GenBank/DDBJ whole genome shotgun (WGS) entry which is preliminary data.</text>
</comment>
<organism evidence="1 2">
    <name type="scientific">Micromonospora craterilacus</name>
    <dbReference type="NCBI Taxonomy" id="1655439"/>
    <lineage>
        <taxon>Bacteria</taxon>
        <taxon>Bacillati</taxon>
        <taxon>Actinomycetota</taxon>
        <taxon>Actinomycetes</taxon>
        <taxon>Micromonosporales</taxon>
        <taxon>Micromonosporaceae</taxon>
        <taxon>Micromonospora</taxon>
    </lineage>
</organism>
<sequence>MIDDDWAPGEGDVMPMLWWALPDQFALVTRARCSAIPGHPLIAFADEFTSTPVAGPLYVDLRTYTACDTTSTDTTIERRIFQALTDAFPDTFSVVVGRGGQTMWLALRLTRLTVPIAAALLEQHGQHRADRHAGPN</sequence>
<dbReference type="EMBL" id="POTY01000176">
    <property type="protein sequence ID" value="PZG13450.1"/>
    <property type="molecule type" value="Genomic_DNA"/>
</dbReference>
<evidence type="ECO:0000313" key="2">
    <source>
        <dbReference type="Proteomes" id="UP000248924"/>
    </source>
</evidence>
<accession>A0A2W2EIN5</accession>